<dbReference type="AlphaFoldDB" id="A0A5C6DR16"/>
<sequence>MVAFAHNYRPANRVCLKCDKKFDSQGPGNRICRKCHKLNARYAGNCEAWLQSQRGVKRHNGEVIICGC</sequence>
<gene>
    <name evidence="1" type="ORF">Q31b_37330</name>
</gene>
<keyword evidence="2" id="KW-1185">Reference proteome</keyword>
<protein>
    <submittedName>
        <fullName evidence="1">Uncharacterized protein</fullName>
    </submittedName>
</protein>
<dbReference type="EMBL" id="SJPY01000006">
    <property type="protein sequence ID" value="TWU38655.1"/>
    <property type="molecule type" value="Genomic_DNA"/>
</dbReference>
<comment type="caution">
    <text evidence="1">The sequence shown here is derived from an EMBL/GenBank/DDBJ whole genome shotgun (WGS) entry which is preliminary data.</text>
</comment>
<reference evidence="1 2" key="1">
    <citation type="submission" date="2019-02" db="EMBL/GenBank/DDBJ databases">
        <title>Deep-cultivation of Planctomycetes and their phenomic and genomic characterization uncovers novel biology.</title>
        <authorList>
            <person name="Wiegand S."/>
            <person name="Jogler M."/>
            <person name="Boedeker C."/>
            <person name="Pinto D."/>
            <person name="Vollmers J."/>
            <person name="Rivas-Marin E."/>
            <person name="Kohn T."/>
            <person name="Peeters S.H."/>
            <person name="Heuer A."/>
            <person name="Rast P."/>
            <person name="Oberbeckmann S."/>
            <person name="Bunk B."/>
            <person name="Jeske O."/>
            <person name="Meyerdierks A."/>
            <person name="Storesund J.E."/>
            <person name="Kallscheuer N."/>
            <person name="Luecker S."/>
            <person name="Lage O.M."/>
            <person name="Pohl T."/>
            <person name="Merkel B.J."/>
            <person name="Hornburger P."/>
            <person name="Mueller R.-W."/>
            <person name="Bruemmer F."/>
            <person name="Labrenz M."/>
            <person name="Spormann A.M."/>
            <person name="Op Den Camp H."/>
            <person name="Overmann J."/>
            <person name="Amann R."/>
            <person name="Jetten M.S.M."/>
            <person name="Mascher T."/>
            <person name="Medema M.H."/>
            <person name="Devos D.P."/>
            <person name="Kaster A.-K."/>
            <person name="Ovreas L."/>
            <person name="Rohde M."/>
            <person name="Galperin M.Y."/>
            <person name="Jogler C."/>
        </authorList>
    </citation>
    <scope>NUCLEOTIDE SEQUENCE [LARGE SCALE GENOMIC DNA]</scope>
    <source>
        <strain evidence="1 2">Q31b</strain>
    </source>
</reference>
<evidence type="ECO:0000313" key="1">
    <source>
        <dbReference type="EMBL" id="TWU38655.1"/>
    </source>
</evidence>
<proteinExistence type="predicted"/>
<organism evidence="1 2">
    <name type="scientific">Novipirellula aureliae</name>
    <dbReference type="NCBI Taxonomy" id="2527966"/>
    <lineage>
        <taxon>Bacteria</taxon>
        <taxon>Pseudomonadati</taxon>
        <taxon>Planctomycetota</taxon>
        <taxon>Planctomycetia</taxon>
        <taxon>Pirellulales</taxon>
        <taxon>Pirellulaceae</taxon>
        <taxon>Novipirellula</taxon>
    </lineage>
</organism>
<accession>A0A5C6DR16</accession>
<dbReference type="Proteomes" id="UP000315471">
    <property type="component" value="Unassembled WGS sequence"/>
</dbReference>
<name>A0A5C6DR16_9BACT</name>
<evidence type="ECO:0000313" key="2">
    <source>
        <dbReference type="Proteomes" id="UP000315471"/>
    </source>
</evidence>